<reference evidence="3 4" key="1">
    <citation type="submission" date="2019-03" db="EMBL/GenBank/DDBJ databases">
        <title>Genomic Encyclopedia of Type Strains, Phase IV (KMG-IV): sequencing the most valuable type-strain genomes for metagenomic binning, comparative biology and taxonomic classification.</title>
        <authorList>
            <person name="Goeker M."/>
        </authorList>
    </citation>
    <scope>NUCLEOTIDE SEQUENCE [LARGE SCALE GENOMIC DNA]</scope>
    <source>
        <strain evidence="3 4">DSM 654</strain>
    </source>
</reference>
<keyword evidence="2" id="KW-0732">Signal</keyword>
<proteinExistence type="predicted"/>
<dbReference type="RefSeq" id="WP_132571046.1">
    <property type="nucleotide sequence ID" value="NZ_CBCSGL010000048.1"/>
</dbReference>
<evidence type="ECO:0000256" key="1">
    <source>
        <dbReference type="SAM" id="MobiDB-lite"/>
    </source>
</evidence>
<accession>A0A4R3VA57</accession>
<feature type="compositionally biased region" description="Basic and acidic residues" evidence="1">
    <location>
        <begin position="119"/>
        <end position="135"/>
    </location>
</feature>
<gene>
    <name evidence="3" type="ORF">EV671_1008153</name>
</gene>
<evidence type="ECO:0000256" key="2">
    <source>
        <dbReference type="SAM" id="SignalP"/>
    </source>
</evidence>
<name>A0A4R3VA57_ROSSA</name>
<dbReference type="OrthoDB" id="9993112at2"/>
<dbReference type="AlphaFoldDB" id="A0A4R3VA57"/>
<dbReference type="PROSITE" id="PS51257">
    <property type="entry name" value="PROKAR_LIPOPROTEIN"/>
    <property type="match status" value="1"/>
</dbReference>
<comment type="caution">
    <text evidence="3">The sequence shown here is derived from an EMBL/GenBank/DDBJ whole genome shotgun (WGS) entry which is preliminary data.</text>
</comment>
<dbReference type="Proteomes" id="UP000295110">
    <property type="component" value="Unassembled WGS sequence"/>
</dbReference>
<feature type="chain" id="PRO_5020320228" description="Lipoprotein" evidence="2">
    <location>
        <begin position="21"/>
        <end position="157"/>
    </location>
</feature>
<protein>
    <recommendedName>
        <fullName evidence="5">Lipoprotein</fullName>
    </recommendedName>
</protein>
<evidence type="ECO:0008006" key="5">
    <source>
        <dbReference type="Google" id="ProtNLM"/>
    </source>
</evidence>
<keyword evidence="4" id="KW-1185">Reference proteome</keyword>
<dbReference type="EMBL" id="SMBU01000008">
    <property type="protein sequence ID" value="TCV00398.1"/>
    <property type="molecule type" value="Genomic_DNA"/>
</dbReference>
<evidence type="ECO:0000313" key="3">
    <source>
        <dbReference type="EMBL" id="TCV00398.1"/>
    </source>
</evidence>
<feature type="signal peptide" evidence="2">
    <location>
        <begin position="1"/>
        <end position="20"/>
    </location>
</feature>
<feature type="region of interest" description="Disordered" evidence="1">
    <location>
        <begin position="119"/>
        <end position="157"/>
    </location>
</feature>
<evidence type="ECO:0000313" key="4">
    <source>
        <dbReference type="Proteomes" id="UP000295110"/>
    </source>
</evidence>
<sequence length="157" mass="16694">MSRYFFAVAGLTLAVLLAGCATPGNQGMLTYETNPEGAQLFEGGQAIGTAPVTRTYAGDGKAAQITTPEVTAVWPSGAKASFWTKIDVGSDRVTTIERPAKAPNLQADLDNAAKFKLAREQAQAREKQEALRDQARNSARCKAQQSGQSKSVLDDCN</sequence>
<organism evidence="3 4">
    <name type="scientific">Roseateles saccharophilus</name>
    <name type="common">Pseudomonas saccharophila</name>
    <dbReference type="NCBI Taxonomy" id="304"/>
    <lineage>
        <taxon>Bacteria</taxon>
        <taxon>Pseudomonadati</taxon>
        <taxon>Pseudomonadota</taxon>
        <taxon>Betaproteobacteria</taxon>
        <taxon>Burkholderiales</taxon>
        <taxon>Sphaerotilaceae</taxon>
        <taxon>Roseateles</taxon>
    </lineage>
</organism>